<protein>
    <submittedName>
        <fullName evidence="1 4">Bm514</fullName>
    </submittedName>
</protein>
<proteinExistence type="predicted"/>
<dbReference type="EMBL" id="LN856969">
    <property type="protein sequence ID" value="CDP97130.1"/>
    <property type="molecule type" value="Genomic_DNA"/>
</dbReference>
<reference evidence="2" key="3">
    <citation type="submission" date="2019-04" db="EMBL/GenBank/DDBJ databases">
        <authorList>
            <person name="Howe K."/>
            <person name="Paulini M."/>
            <person name="Williams G."/>
        </authorList>
    </citation>
    <scope>NUCLEOTIDE SEQUENCE [LARGE SCALE GENOMIC DNA]</scope>
    <source>
        <strain evidence="2">FR3</strain>
    </source>
</reference>
<dbReference type="GeneID" id="6099206"/>
<reference evidence="4" key="4">
    <citation type="submission" date="2019-12" db="UniProtKB">
        <authorList>
            <consortium name="WormBaseParasite"/>
        </authorList>
    </citation>
    <scope>IDENTIFICATION</scope>
</reference>
<dbReference type="WBParaSite" id="Bm514.1">
    <property type="protein sequence ID" value="Bm514.1"/>
    <property type="gene ID" value="WBGene00220775"/>
</dbReference>
<dbReference type="AlphaFoldDB" id="A0A0J9XWF7"/>
<dbReference type="WormBase" id="Bm514">
    <property type="protein sequence ID" value="BM26060"/>
    <property type="gene ID" value="WBGene00220775"/>
</dbReference>
<accession>A0A0J9XWF7</accession>
<accession>A0A4E9FWZ0</accession>
<reference evidence="1 3" key="1">
    <citation type="journal article" date="2007" name="Science">
        <title>Draft genome of the filarial nematode parasite Brugia malayi.</title>
        <authorList>
            <person name="Ghedin E."/>
            <person name="Wang S."/>
            <person name="Spiro D."/>
            <person name="Caler E."/>
            <person name="Zhao Q."/>
            <person name="Crabtree J."/>
            <person name="Allen J.E."/>
            <person name="Delcher A.L."/>
            <person name="Guiliano D.B."/>
            <person name="Miranda-Saavedra D."/>
            <person name="Angiuoli S.V."/>
            <person name="Creasy T."/>
            <person name="Amedeo P."/>
            <person name="Haas B."/>
            <person name="El-Sayed N.M."/>
            <person name="Wortman J.R."/>
            <person name="Feldblyum T."/>
            <person name="Tallon L."/>
            <person name="Schatz M."/>
            <person name="Shumway M."/>
            <person name="Koo H."/>
            <person name="Salzberg S.L."/>
            <person name="Schobel S."/>
            <person name="Pertea M."/>
            <person name="Pop M."/>
            <person name="White O."/>
            <person name="Barton G.J."/>
            <person name="Carlow C.K."/>
            <person name="Crawford M.J."/>
            <person name="Daub J."/>
            <person name="Dimmic M.W."/>
            <person name="Estes C.F."/>
            <person name="Foster J.M."/>
            <person name="Ganatra M."/>
            <person name="Gregory W.F."/>
            <person name="Johnson N.M."/>
            <person name="Jin J."/>
            <person name="Komuniecki R."/>
            <person name="Korf I."/>
            <person name="Kumar S."/>
            <person name="Laney S."/>
            <person name="Li B.W."/>
            <person name="Li W."/>
            <person name="Lindblom T.H."/>
            <person name="Lustigman S."/>
            <person name="Ma D."/>
            <person name="Maina C.V."/>
            <person name="Martin D.M."/>
            <person name="McCarter J.P."/>
            <person name="McReynolds L."/>
            <person name="Mitreva M."/>
            <person name="Nutman T.B."/>
            <person name="Parkinson J."/>
            <person name="Peregrin-Alvarez J.M."/>
            <person name="Poole C."/>
            <person name="Ren Q."/>
            <person name="Saunders L."/>
            <person name="Sluder A.E."/>
            <person name="Smith K."/>
            <person name="Stanke M."/>
            <person name="Unnasch T.R."/>
            <person name="Ware J."/>
            <person name="Wei A.D."/>
            <person name="Weil G."/>
            <person name="Williams D.J."/>
            <person name="Zhang Y."/>
            <person name="Williams S.A."/>
            <person name="Fraser-Liggett C."/>
            <person name="Slatko B."/>
            <person name="Blaxter M.L."/>
            <person name="Scott A.L."/>
        </authorList>
    </citation>
    <scope>NUCLEOTIDE SEQUENCE</scope>
    <source>
        <strain evidence="1 3">FR3</strain>
    </source>
</reference>
<evidence type="ECO:0000313" key="1">
    <source>
        <dbReference type="EMBL" id="CDP97130.1"/>
    </source>
</evidence>
<evidence type="ECO:0000313" key="2">
    <source>
        <dbReference type="EMBL" id="VIP00349.1"/>
    </source>
</evidence>
<dbReference type="RefSeq" id="XP_042938941.1">
    <property type="nucleotide sequence ID" value="XM_043083007.1"/>
</dbReference>
<name>A0A0J9XWF7_BRUMA</name>
<organism evidence="1">
    <name type="scientific">Brugia malayi</name>
    <name type="common">Filarial nematode worm</name>
    <dbReference type="NCBI Taxonomy" id="6279"/>
    <lineage>
        <taxon>Eukaryota</taxon>
        <taxon>Metazoa</taxon>
        <taxon>Ecdysozoa</taxon>
        <taxon>Nematoda</taxon>
        <taxon>Chromadorea</taxon>
        <taxon>Rhabditida</taxon>
        <taxon>Spirurina</taxon>
        <taxon>Spiruromorpha</taxon>
        <taxon>Filarioidea</taxon>
        <taxon>Onchocercidae</taxon>
        <taxon>Brugia</taxon>
    </lineage>
</organism>
<reference evidence="1" key="2">
    <citation type="submission" date="2012-12" db="EMBL/GenBank/DDBJ databases">
        <authorList>
            <person name="Gao Y.W."/>
            <person name="Fan S.T."/>
            <person name="Sun H.T."/>
            <person name="Wang Z."/>
            <person name="Gao X.L."/>
            <person name="Li Y.G."/>
            <person name="Wang T.C."/>
            <person name="Zhang K."/>
            <person name="Xu W.W."/>
            <person name="Yu Z.J."/>
            <person name="Xia X.Z."/>
        </authorList>
    </citation>
    <scope>NUCLEOTIDE SEQUENCE</scope>
    <source>
        <strain evidence="1">FR3</strain>
    </source>
</reference>
<dbReference type="KEGG" id="bmy:BM_BM514"/>
<evidence type="ECO:0000313" key="5">
    <source>
        <dbReference type="WormBase" id="Bm514"/>
    </source>
</evidence>
<dbReference type="EMBL" id="CAAKNF010000056">
    <property type="protein sequence ID" value="VIP00349.1"/>
    <property type="molecule type" value="Genomic_DNA"/>
</dbReference>
<keyword evidence="3" id="KW-1185">Reference proteome</keyword>
<evidence type="ECO:0000313" key="4">
    <source>
        <dbReference type="WBParaSite" id="Bm514.1"/>
    </source>
</evidence>
<dbReference type="Proteomes" id="UP000006672">
    <property type="component" value="Unassembled WGS sequence"/>
</dbReference>
<gene>
    <name evidence="1 4 5" type="ORF">Bm514</name>
    <name evidence="2" type="ORF">BM_BM514</name>
    <name evidence="1" type="ORF">BM_Bm514</name>
</gene>
<dbReference type="CTD" id="6099206"/>
<sequence length="55" mass="6518">MGLFLDRSFRDVIIRDSVLGFNFDPGSSSATAFTQYILWDFPAKYELWPKPWRCR</sequence>
<evidence type="ECO:0000313" key="3">
    <source>
        <dbReference type="Proteomes" id="UP000006672"/>
    </source>
</evidence>